<evidence type="ECO:0000259" key="4">
    <source>
        <dbReference type="Pfam" id="PF12705"/>
    </source>
</evidence>
<dbReference type="Gene3D" id="3.90.320.10">
    <property type="match status" value="1"/>
</dbReference>
<dbReference type="Proteomes" id="UP000019222">
    <property type="component" value="Chromosome"/>
</dbReference>
<dbReference type="InterPro" id="IPR011604">
    <property type="entry name" value="PDDEXK-like_dom_sf"/>
</dbReference>
<dbReference type="SUPFAM" id="SSF52980">
    <property type="entry name" value="Restriction endonuclease-like"/>
    <property type="match status" value="1"/>
</dbReference>
<dbReference type="InterPro" id="IPR038726">
    <property type="entry name" value="PDDEXK_AddAB-type"/>
</dbReference>
<dbReference type="EMBL" id="CP004353">
    <property type="protein sequence ID" value="AHI22799.1"/>
    <property type="molecule type" value="Genomic_DNA"/>
</dbReference>
<organism evidence="5 6">
    <name type="scientific">Corynebacterium vitaeruminis DSM 20294</name>
    <dbReference type="NCBI Taxonomy" id="1224164"/>
    <lineage>
        <taxon>Bacteria</taxon>
        <taxon>Bacillati</taxon>
        <taxon>Actinomycetota</taxon>
        <taxon>Actinomycetes</taxon>
        <taxon>Mycobacteriales</taxon>
        <taxon>Corynebacteriaceae</taxon>
        <taxon>Corynebacterium</taxon>
    </lineage>
</organism>
<dbReference type="eggNOG" id="COG2887">
    <property type="taxonomic scope" value="Bacteria"/>
</dbReference>
<keyword evidence="2" id="KW-0547">Nucleotide-binding</keyword>
<evidence type="ECO:0000256" key="1">
    <source>
        <dbReference type="ARBA" id="ARBA00022763"/>
    </source>
</evidence>
<evidence type="ECO:0000313" key="6">
    <source>
        <dbReference type="Proteomes" id="UP000019222"/>
    </source>
</evidence>
<dbReference type="GO" id="GO:0004527">
    <property type="term" value="F:exonuclease activity"/>
    <property type="evidence" value="ECO:0007669"/>
    <property type="project" value="UniProtKB-KW"/>
</dbReference>
<keyword evidence="2" id="KW-0067">ATP-binding</keyword>
<reference evidence="5 6" key="1">
    <citation type="submission" date="2013-02" db="EMBL/GenBank/DDBJ databases">
        <title>The complete genome sequence of Corynebacterium vitaeruminis DSM 20294.</title>
        <authorList>
            <person name="Ruckert C."/>
            <person name="Albersmeier A."/>
            <person name="Kalinowski J."/>
        </authorList>
    </citation>
    <scope>NUCLEOTIDE SEQUENCE [LARGE SCALE GENOMIC DNA]</scope>
    <source>
        <strain evidence="6">ATCC 10234</strain>
    </source>
</reference>
<dbReference type="KEGG" id="cvt:B843_07070"/>
<dbReference type="GO" id="GO:0006281">
    <property type="term" value="P:DNA repair"/>
    <property type="evidence" value="ECO:0007669"/>
    <property type="project" value="UniProtKB-KW"/>
</dbReference>
<accession>W5Y1H9</accession>
<dbReference type="HOGENOM" id="CLU_049030_0_0_11"/>
<dbReference type="RefSeq" id="WP_025252823.1">
    <property type="nucleotide sequence ID" value="NZ_CP004353.1"/>
</dbReference>
<keyword evidence="6" id="KW-1185">Reference proteome</keyword>
<keyword evidence="5" id="KW-0540">Nuclease</keyword>
<feature type="domain" description="PD-(D/E)XK endonuclease-like" evidence="4">
    <location>
        <begin position="7"/>
        <end position="250"/>
    </location>
</feature>
<keyword evidence="3" id="KW-0234">DNA repair</keyword>
<evidence type="ECO:0000256" key="3">
    <source>
        <dbReference type="ARBA" id="ARBA00023204"/>
    </source>
</evidence>
<protein>
    <submittedName>
        <fullName evidence="5">RecB family exonuclease</fullName>
    </submittedName>
</protein>
<sequence length="266" mass="30549">MSVRIALSPSRASDYKQCPLLYRFRAIDKLPEPKTVAQVKGTLVHACLEDMHKWPREERIYPAAVKRLKPNWASMTEKDADLLELVPEDATLDFLVECRTLIKGYFSMENPQGFDAHECEMYVDTTLPNGVPVRGFIDRVDVAPTGEVRVVDYKTGKKPLPRYSQDAQFQMRFYALVYWRLFGVIPTQLRLMYLKVIDSMFLTPSKEELEYFERDVGELWGKIEADGKSGQFRPKTSKLCDWCQHKALCPAFGGQPPAYPGWPDKA</sequence>
<keyword evidence="2" id="KW-0347">Helicase</keyword>
<evidence type="ECO:0000313" key="5">
    <source>
        <dbReference type="EMBL" id="AHI22799.1"/>
    </source>
</evidence>
<dbReference type="Pfam" id="PF12705">
    <property type="entry name" value="PDDEXK_1"/>
    <property type="match status" value="1"/>
</dbReference>
<evidence type="ECO:0000256" key="2">
    <source>
        <dbReference type="ARBA" id="ARBA00022806"/>
    </source>
</evidence>
<name>W5Y1H9_9CORY</name>
<proteinExistence type="predicted"/>
<dbReference type="STRING" id="1224164.B843_07070"/>
<gene>
    <name evidence="5" type="ORF">B843_07070</name>
</gene>
<dbReference type="AlphaFoldDB" id="W5Y1H9"/>
<dbReference type="InterPro" id="IPR011335">
    <property type="entry name" value="Restrct_endonuc-II-like"/>
</dbReference>
<keyword evidence="1" id="KW-0227">DNA damage</keyword>
<dbReference type="GO" id="GO:0004386">
    <property type="term" value="F:helicase activity"/>
    <property type="evidence" value="ECO:0007669"/>
    <property type="project" value="UniProtKB-KW"/>
</dbReference>
<keyword evidence="5" id="KW-0269">Exonuclease</keyword>
<keyword evidence="5" id="KW-0378">Hydrolase</keyword>
<dbReference type="PATRIC" id="fig|1224164.3.peg.1416"/>